<dbReference type="EMBL" id="AFZG01000020">
    <property type="protein sequence ID" value="EHL19425.1"/>
    <property type="molecule type" value="Genomic_DNA"/>
</dbReference>
<dbReference type="GO" id="GO:0005524">
    <property type="term" value="F:ATP binding"/>
    <property type="evidence" value="ECO:0007669"/>
    <property type="project" value="UniProtKB-KW"/>
</dbReference>
<feature type="domain" description="ABC transporter" evidence="4">
    <location>
        <begin position="4"/>
        <end position="233"/>
    </location>
</feature>
<dbReference type="HOGENOM" id="CLU_000604_1_22_9"/>
<reference evidence="5 6" key="1">
    <citation type="submission" date="2011-08" db="EMBL/GenBank/DDBJ databases">
        <title>The Genome Sequence of Eubacteriaceae bacterium CM5.</title>
        <authorList>
            <consortium name="The Broad Institute Genome Sequencing Platform"/>
            <person name="Earl A."/>
            <person name="Ward D."/>
            <person name="Feldgarden M."/>
            <person name="Gevers D."/>
            <person name="Sizova M."/>
            <person name="Hazen A."/>
            <person name="Epstein S."/>
            <person name="Young S.K."/>
            <person name="Zeng Q."/>
            <person name="Gargeya S."/>
            <person name="Fitzgerald M."/>
            <person name="Haas B."/>
            <person name="Abouelleil A."/>
            <person name="Alvarado L."/>
            <person name="Arachchi H.M."/>
            <person name="Berlin A."/>
            <person name="Brown A."/>
            <person name="Chapman S.B."/>
            <person name="Chen Z."/>
            <person name="Dunbar C."/>
            <person name="Freedman E."/>
            <person name="Gearin G."/>
            <person name="Gellesch M."/>
            <person name="Goldberg J."/>
            <person name="Griggs A."/>
            <person name="Gujja S."/>
            <person name="Heiman D."/>
            <person name="Howarth C."/>
            <person name="Larson L."/>
            <person name="Lui A."/>
            <person name="MacDonald P.J.P."/>
            <person name="Montmayeur A."/>
            <person name="Murphy C."/>
            <person name="Neiman D."/>
            <person name="Pearson M."/>
            <person name="Priest M."/>
            <person name="Roberts A."/>
            <person name="Saif S."/>
            <person name="Shea T."/>
            <person name="Shenoy N."/>
            <person name="Sisk P."/>
            <person name="Stolte C."/>
            <person name="Sykes S."/>
            <person name="Wortman J."/>
            <person name="Nusbaum C."/>
            <person name="Birren B."/>
        </authorList>
    </citation>
    <scope>NUCLEOTIDE SEQUENCE [LARGE SCALE GENOMIC DNA]</scope>
    <source>
        <strain evidence="5 6">CM5</strain>
    </source>
</reference>
<proteinExistence type="predicted"/>
<dbReference type="Gene3D" id="3.40.50.300">
    <property type="entry name" value="P-loop containing nucleotide triphosphate hydrolases"/>
    <property type="match status" value="1"/>
</dbReference>
<keyword evidence="1" id="KW-0813">Transport</keyword>
<dbReference type="Proteomes" id="UP000003379">
    <property type="component" value="Unassembled WGS sequence"/>
</dbReference>
<comment type="caution">
    <text evidence="5">The sequence shown here is derived from an EMBL/GenBank/DDBJ whole genome shotgun (WGS) entry which is preliminary data.</text>
</comment>
<keyword evidence="2" id="KW-0547">Nucleotide-binding</keyword>
<dbReference type="PROSITE" id="PS00211">
    <property type="entry name" value="ABC_TRANSPORTER_1"/>
    <property type="match status" value="1"/>
</dbReference>
<keyword evidence="3" id="KW-0067">ATP-binding</keyword>
<dbReference type="InterPro" id="IPR050166">
    <property type="entry name" value="ABC_transporter_ATP-bind"/>
</dbReference>
<gene>
    <name evidence="5" type="ORF">HMPREF9628_01505</name>
</gene>
<dbReference type="PANTHER" id="PTHR42788">
    <property type="entry name" value="TAURINE IMPORT ATP-BINDING PROTEIN-RELATED"/>
    <property type="match status" value="1"/>
</dbReference>
<dbReference type="PANTHER" id="PTHR42788:SF2">
    <property type="entry name" value="ABC TRANSPORTER ATP-BINDING PROTEIN"/>
    <property type="match status" value="1"/>
</dbReference>
<dbReference type="PATRIC" id="fig|796940.3.peg.935"/>
<dbReference type="AlphaFoldDB" id="G9XCC8"/>
<evidence type="ECO:0000256" key="3">
    <source>
        <dbReference type="ARBA" id="ARBA00022840"/>
    </source>
</evidence>
<evidence type="ECO:0000313" key="5">
    <source>
        <dbReference type="EMBL" id="EHL19425.1"/>
    </source>
</evidence>
<dbReference type="STRING" id="796937.HMPREF9630_00751"/>
<dbReference type="InterPro" id="IPR027417">
    <property type="entry name" value="P-loop_NTPase"/>
</dbReference>
<protein>
    <recommendedName>
        <fullName evidence="4">ABC transporter domain-containing protein</fullName>
    </recommendedName>
</protein>
<name>G9XCC8_9FIRM</name>
<accession>G9XCC8</accession>
<evidence type="ECO:0000256" key="2">
    <source>
        <dbReference type="ARBA" id="ARBA00022741"/>
    </source>
</evidence>
<dbReference type="InterPro" id="IPR003593">
    <property type="entry name" value="AAA+_ATPase"/>
</dbReference>
<dbReference type="SUPFAM" id="SSF52540">
    <property type="entry name" value="P-loop containing nucleoside triphosphate hydrolases"/>
    <property type="match status" value="1"/>
</dbReference>
<dbReference type="InterPro" id="IPR003439">
    <property type="entry name" value="ABC_transporter-like_ATP-bd"/>
</dbReference>
<sequence>MNILEFEDVSFSYEGYEPTIQNLSFTIDKPKFVSIIGASGCGKSTIFKLILSLLHMQSGSIFYKGKNINTLRSYAGYMPQKDLLFPWKNIKNNLSIPMDIKNIPKKEKEKKISSILEDIGLSDVADKMPYELSGGMRQRISFARTILTDSDLLLFDEPLSALDYITRIQMQSWLLDRLNKFSDKTAIFITHDVEEAIFLSDTILVVKDVPIKELIRVDVPLSRNRTRDMLDTTEMINLKNNILSMLKNGGANE</sequence>
<organism evidence="5 6">
    <name type="scientific">Peptoanaerobacter stomatis</name>
    <dbReference type="NCBI Taxonomy" id="796937"/>
    <lineage>
        <taxon>Bacteria</taxon>
        <taxon>Bacillati</taxon>
        <taxon>Bacillota</taxon>
        <taxon>Clostridia</taxon>
        <taxon>Peptostreptococcales</taxon>
        <taxon>Filifactoraceae</taxon>
        <taxon>Peptoanaerobacter</taxon>
    </lineage>
</organism>
<dbReference type="SMART" id="SM00382">
    <property type="entry name" value="AAA"/>
    <property type="match status" value="1"/>
</dbReference>
<dbReference type="Pfam" id="PF00005">
    <property type="entry name" value="ABC_tran"/>
    <property type="match status" value="1"/>
</dbReference>
<evidence type="ECO:0000256" key="1">
    <source>
        <dbReference type="ARBA" id="ARBA00022448"/>
    </source>
</evidence>
<dbReference type="PROSITE" id="PS50893">
    <property type="entry name" value="ABC_TRANSPORTER_2"/>
    <property type="match status" value="1"/>
</dbReference>
<dbReference type="InterPro" id="IPR017871">
    <property type="entry name" value="ABC_transporter-like_CS"/>
</dbReference>
<dbReference type="RefSeq" id="WP_009529467.1">
    <property type="nucleotide sequence ID" value="NZ_JH414608.1"/>
</dbReference>
<evidence type="ECO:0000259" key="4">
    <source>
        <dbReference type="PROSITE" id="PS50893"/>
    </source>
</evidence>
<dbReference type="GO" id="GO:0016887">
    <property type="term" value="F:ATP hydrolysis activity"/>
    <property type="evidence" value="ECO:0007669"/>
    <property type="project" value="InterPro"/>
</dbReference>
<evidence type="ECO:0000313" key="6">
    <source>
        <dbReference type="Proteomes" id="UP000003379"/>
    </source>
</evidence>